<evidence type="ECO:0000313" key="2">
    <source>
        <dbReference type="EMBL" id="BBX31566.1"/>
    </source>
</evidence>
<name>A0ABM7HM33_MYCME</name>
<feature type="region of interest" description="Disordered" evidence="1">
    <location>
        <begin position="55"/>
        <end position="74"/>
    </location>
</feature>
<keyword evidence="3" id="KW-1185">Reference proteome</keyword>
<gene>
    <name evidence="2" type="ORF">MMAGJ_08480</name>
</gene>
<dbReference type="EMBL" id="AP022567">
    <property type="protein sequence ID" value="BBX31566.1"/>
    <property type="molecule type" value="Genomic_DNA"/>
</dbReference>
<organism evidence="2 3">
    <name type="scientific">Mycolicibacterium mageritense</name>
    <name type="common">Mycobacterium mageritense</name>
    <dbReference type="NCBI Taxonomy" id="53462"/>
    <lineage>
        <taxon>Bacteria</taxon>
        <taxon>Bacillati</taxon>
        <taxon>Actinomycetota</taxon>
        <taxon>Actinomycetes</taxon>
        <taxon>Mycobacteriales</taxon>
        <taxon>Mycobacteriaceae</taxon>
        <taxon>Mycolicibacterium</taxon>
    </lineage>
</organism>
<evidence type="ECO:0000313" key="3">
    <source>
        <dbReference type="Proteomes" id="UP000465622"/>
    </source>
</evidence>
<accession>A0ABM7HM33</accession>
<evidence type="ECO:0000256" key="1">
    <source>
        <dbReference type="SAM" id="MobiDB-lite"/>
    </source>
</evidence>
<protein>
    <submittedName>
        <fullName evidence="2">Uncharacterized protein</fullName>
    </submittedName>
</protein>
<proteinExistence type="predicted"/>
<dbReference type="Proteomes" id="UP000465622">
    <property type="component" value="Chromosome"/>
</dbReference>
<feature type="region of interest" description="Disordered" evidence="1">
    <location>
        <begin position="1"/>
        <end position="31"/>
    </location>
</feature>
<reference evidence="2 3" key="1">
    <citation type="journal article" date="2019" name="Emerg. Microbes Infect.">
        <title>Comprehensive subspecies identification of 175 nontuberculous mycobacteria species based on 7547 genomic profiles.</title>
        <authorList>
            <person name="Matsumoto Y."/>
            <person name="Kinjo T."/>
            <person name="Motooka D."/>
            <person name="Nabeya D."/>
            <person name="Jung N."/>
            <person name="Uechi K."/>
            <person name="Horii T."/>
            <person name="Iida T."/>
            <person name="Fujita J."/>
            <person name="Nakamura S."/>
        </authorList>
    </citation>
    <scope>NUCLEOTIDE SEQUENCE [LARGE SCALE GENOMIC DNA]</scope>
    <source>
        <strain evidence="2 3">JCM 12375</strain>
    </source>
</reference>
<sequence length="74" mass="8057">MFTGCSAATHETSQQAHSRVAEVGSPYPKMTRTSNFSRLEIKQAMYCYRVGNLSASSHPKAKRADVTAHPSTSP</sequence>